<feature type="domain" description="DNA-directed RNA polymerase II subunit RPB9-like zinc ribbon" evidence="5">
    <location>
        <begin position="5"/>
        <end position="57"/>
    </location>
</feature>
<dbReference type="GO" id="GO:0046872">
    <property type="term" value="F:metal ion binding"/>
    <property type="evidence" value="ECO:0007669"/>
    <property type="project" value="UniProtKB-KW"/>
</dbReference>
<evidence type="ECO:0000259" key="5">
    <source>
        <dbReference type="SMART" id="SM00661"/>
    </source>
</evidence>
<organism evidence="6">
    <name type="scientific">Triticum aestivum</name>
    <name type="common">Wheat</name>
    <dbReference type="NCBI Taxonomy" id="4565"/>
    <lineage>
        <taxon>Eukaryota</taxon>
        <taxon>Viridiplantae</taxon>
        <taxon>Streptophyta</taxon>
        <taxon>Embryophyta</taxon>
        <taxon>Tracheophyta</taxon>
        <taxon>Spermatophyta</taxon>
        <taxon>Magnoliopsida</taxon>
        <taxon>Liliopsida</taxon>
        <taxon>Poales</taxon>
        <taxon>Poaceae</taxon>
        <taxon>BOP clade</taxon>
        <taxon>Pooideae</taxon>
        <taxon>Triticodae</taxon>
        <taxon>Triticeae</taxon>
        <taxon>Triticinae</taxon>
        <taxon>Triticum</taxon>
    </lineage>
</organism>
<dbReference type="PROSITE" id="PS01030">
    <property type="entry name" value="RNA_POL_M_15KD"/>
    <property type="match status" value="1"/>
</dbReference>
<comment type="caution">
    <text evidence="6">The sequence shown here is derived from an EMBL/GenBank/DDBJ whole genome shotgun (WGS) entry which is preliminary data.</text>
</comment>
<dbReference type="GO" id="GO:0003899">
    <property type="term" value="F:DNA-directed RNA polymerase activity"/>
    <property type="evidence" value="ECO:0007669"/>
    <property type="project" value="InterPro"/>
</dbReference>
<protein>
    <recommendedName>
        <fullName evidence="5">DNA-directed RNA polymerase II subunit RPB9-like zinc ribbon domain-containing protein</fullName>
    </recommendedName>
</protein>
<dbReference type="PANTHER" id="PTHR11239">
    <property type="entry name" value="DNA-DIRECTED RNA POLYMERASE"/>
    <property type="match status" value="1"/>
</dbReference>
<evidence type="ECO:0000256" key="3">
    <source>
        <dbReference type="ARBA" id="ARBA00022833"/>
    </source>
</evidence>
<evidence type="ECO:0000256" key="4">
    <source>
        <dbReference type="ARBA" id="ARBA00023163"/>
    </source>
</evidence>
<dbReference type="GO" id="GO:0006351">
    <property type="term" value="P:DNA-templated transcription"/>
    <property type="evidence" value="ECO:0007669"/>
    <property type="project" value="InterPro"/>
</dbReference>
<keyword evidence="2" id="KW-0479">Metal-binding</keyword>
<dbReference type="InterPro" id="IPR012164">
    <property type="entry name" value="Rpa12/Rpb9/Rpc10/TFS"/>
</dbReference>
<dbReference type="Proteomes" id="UP000815260">
    <property type="component" value="Chromosome 4B"/>
</dbReference>
<feature type="non-terminal residue" evidence="6">
    <location>
        <position position="109"/>
    </location>
</feature>
<comment type="similarity">
    <text evidence="1">Belongs to the archaeal RpoM/eukaryotic RPA12/RPB9/RPC11 RNA polymerase family.</text>
</comment>
<dbReference type="SMART" id="SM00661">
    <property type="entry name" value="RPOL9"/>
    <property type="match status" value="1"/>
</dbReference>
<evidence type="ECO:0000313" key="6">
    <source>
        <dbReference type="EMBL" id="KAF7051466.1"/>
    </source>
</evidence>
<evidence type="ECO:0000256" key="2">
    <source>
        <dbReference type="ARBA" id="ARBA00022723"/>
    </source>
</evidence>
<name>A0A9R1GS60_WHEAT</name>
<accession>A0A9R1GS60</accession>
<dbReference type="SUPFAM" id="SSF57783">
    <property type="entry name" value="Zinc beta-ribbon"/>
    <property type="match status" value="1"/>
</dbReference>
<reference evidence="6" key="2">
    <citation type="submission" date="2020-03" db="EMBL/GenBank/DDBJ databases">
        <title>The second near-complete assembly of the hexaploid bread wheat (Triticum aestivum) genome.</title>
        <authorList>
            <person name="Zimin A.V."/>
            <person name="Puiu D."/>
            <person name="Shumante A."/>
            <person name="Alonge M."/>
            <person name="Salzberg S.L."/>
        </authorList>
    </citation>
    <scope>NUCLEOTIDE SEQUENCE</scope>
    <source>
        <tissue evidence="6">Leaf</tissue>
    </source>
</reference>
<dbReference type="Gene3D" id="2.20.25.10">
    <property type="match status" value="1"/>
</dbReference>
<proteinExistence type="inferred from homology"/>
<dbReference type="InterPro" id="IPR019761">
    <property type="entry name" value="DNA-dir_RNA_pol-M_15_CS"/>
</dbReference>
<keyword evidence="4" id="KW-0804">Transcription</keyword>
<sequence length="109" mass="12335">MSAMKFCRECNNILYPKEEKERKLLLFACRNCEHRSGGDNCVYRNIVHHEAGEAQILQDVASTHFPQGRPRARCGTARRLLPGYSKRGGGDDSLLRVLQPLLRQPVEGV</sequence>
<gene>
    <name evidence="6" type="ORF">CFC21_059701</name>
</gene>
<dbReference type="Pfam" id="PF02150">
    <property type="entry name" value="Zn_ribbon_RPB9"/>
    <property type="match status" value="1"/>
</dbReference>
<keyword evidence="3" id="KW-0862">Zinc</keyword>
<reference evidence="6" key="1">
    <citation type="journal article" date="2017" name="Gigascience">
        <title>The first near-complete assembly of the hexaploid bread wheat genome, Triticum aestivum.</title>
        <authorList>
            <person name="Zimin A.V."/>
            <person name="Puiu D."/>
            <person name="Hall R."/>
            <person name="Kingan S."/>
            <person name="Clavijo B.J."/>
            <person name="Salzberg S.L."/>
        </authorList>
    </citation>
    <scope>NUCLEOTIDE SEQUENCE</scope>
    <source>
        <tissue evidence="6">Leaf</tissue>
    </source>
</reference>
<evidence type="ECO:0000256" key="1">
    <source>
        <dbReference type="ARBA" id="ARBA00008925"/>
    </source>
</evidence>
<dbReference type="EMBL" id="CM022221">
    <property type="protein sequence ID" value="KAF7051466.1"/>
    <property type="molecule type" value="Genomic_DNA"/>
</dbReference>
<dbReference type="InterPro" id="IPR001529">
    <property type="entry name" value="Zn_ribbon_RPB9"/>
</dbReference>
<dbReference type="OrthoDB" id="282270at2759"/>
<dbReference type="PANTHER" id="PTHR11239:SF17">
    <property type="entry name" value="DNA-DIRECTED RNA POLYMERASE SUBUNIT"/>
    <property type="match status" value="1"/>
</dbReference>
<dbReference type="AlphaFoldDB" id="A0A9R1GS60"/>